<dbReference type="InterPro" id="IPR009739">
    <property type="entry name" value="LprI-like_N"/>
</dbReference>
<dbReference type="PANTHER" id="PTHR39176:SF1">
    <property type="entry name" value="PERIPLASMIC PROTEIN"/>
    <property type="match status" value="1"/>
</dbReference>
<reference evidence="3 4" key="1">
    <citation type="journal article" date="2000" name="DNA Res.">
        <title>Complete genome structure of the nitrogen-fixing symbiotic bacterium Mesorhizobium loti.</title>
        <authorList>
            <person name="Kaneko T."/>
            <person name="Nakamura Y."/>
            <person name="Sato S."/>
            <person name="Asamizu E."/>
            <person name="Kato T."/>
            <person name="Sasamoto S."/>
            <person name="Watanabe A."/>
            <person name="Idesawa K."/>
            <person name="Ishikawa A."/>
            <person name="Kawashima K."/>
            <person name="Kimura T."/>
            <person name="Kishida Y."/>
            <person name="Kiyokawa C."/>
            <person name="Kohara M."/>
            <person name="Matsumoto M."/>
            <person name="Matsuno A."/>
            <person name="Mochizuki Y."/>
            <person name="Nakayama S."/>
            <person name="Nakazaki N."/>
            <person name="Shimpo S."/>
            <person name="Sugimoto M."/>
            <person name="Takeuchi C."/>
            <person name="Yamada M."/>
            <person name="Tabata S."/>
        </authorList>
    </citation>
    <scope>NUCLEOTIDE SEQUENCE [LARGE SCALE GENOMIC DNA]</scope>
    <source>
        <strain evidence="4">LMG 29417 / CECT 9101 / MAFF 303099</strain>
    </source>
</reference>
<dbReference type="Gene3D" id="1.20.1270.180">
    <property type="match status" value="1"/>
</dbReference>
<dbReference type="Pfam" id="PF07007">
    <property type="entry name" value="LprI"/>
    <property type="match status" value="1"/>
</dbReference>
<feature type="chain" id="PRO_5004322185" evidence="1">
    <location>
        <begin position="22"/>
        <end position="130"/>
    </location>
</feature>
<dbReference type="HOGENOM" id="CLU_128596_8_2_5"/>
<dbReference type="AlphaFoldDB" id="Q98D95"/>
<evidence type="ECO:0000256" key="1">
    <source>
        <dbReference type="SAM" id="SignalP"/>
    </source>
</evidence>
<keyword evidence="1" id="KW-0732">Signal</keyword>
<dbReference type="PATRIC" id="fig|266835.9.peg.3792"/>
<evidence type="ECO:0000313" key="3">
    <source>
        <dbReference type="EMBL" id="BAB51376.1"/>
    </source>
</evidence>
<gene>
    <name evidence="3" type="ordered locus">mll4801</name>
</gene>
<proteinExistence type="predicted"/>
<evidence type="ECO:0000313" key="4">
    <source>
        <dbReference type="Proteomes" id="UP000000552"/>
    </source>
</evidence>
<dbReference type="Proteomes" id="UP000000552">
    <property type="component" value="Chromosome"/>
</dbReference>
<dbReference type="KEGG" id="mlo:mll4801"/>
<accession>Q98D95</accession>
<organism evidence="3 4">
    <name type="scientific">Mesorhizobium japonicum (strain LMG 29417 / CECT 9101 / MAFF 303099)</name>
    <name type="common">Mesorhizobium loti (strain MAFF 303099)</name>
    <dbReference type="NCBI Taxonomy" id="266835"/>
    <lineage>
        <taxon>Bacteria</taxon>
        <taxon>Pseudomonadati</taxon>
        <taxon>Pseudomonadota</taxon>
        <taxon>Alphaproteobacteria</taxon>
        <taxon>Hyphomicrobiales</taxon>
        <taxon>Phyllobacteriaceae</taxon>
        <taxon>Mesorhizobium</taxon>
    </lineage>
</organism>
<dbReference type="DNASU" id="1228251"/>
<sequence>MLRYACLLGILAMTTAHSAMAQSDAEMKACVDRSGGATSAMLDCGKTEIDKFDARLNTAYNTLMHREHGPERARLQREQRAWLKHHLRETHRLAADPDNGSAAFLTSQSFELDDLSARTAELEKRVQQNP</sequence>
<feature type="signal peptide" evidence="1">
    <location>
        <begin position="1"/>
        <end position="21"/>
    </location>
</feature>
<dbReference type="PANTHER" id="PTHR39176">
    <property type="entry name" value="PERIPLASMIC PROTEIN-RELATED"/>
    <property type="match status" value="1"/>
</dbReference>
<dbReference type="eggNOG" id="COG3755">
    <property type="taxonomic scope" value="Bacteria"/>
</dbReference>
<dbReference type="EMBL" id="BA000012">
    <property type="protein sequence ID" value="BAB51376.1"/>
    <property type="molecule type" value="Genomic_DNA"/>
</dbReference>
<name>Q98D95_RHILO</name>
<feature type="domain" description="Lysozyme inhibitor LprI-like N-terminal" evidence="2">
    <location>
        <begin position="30"/>
        <end position="122"/>
    </location>
</feature>
<protein>
    <submittedName>
        <fullName evidence="3">Mll4801 protein</fullName>
    </submittedName>
</protein>
<evidence type="ECO:0000259" key="2">
    <source>
        <dbReference type="Pfam" id="PF07007"/>
    </source>
</evidence>
<dbReference type="RefSeq" id="WP_010912718.1">
    <property type="nucleotide sequence ID" value="NC_002678.2"/>
</dbReference>